<feature type="domain" description="N-acetyltransferase" evidence="3">
    <location>
        <begin position="8"/>
        <end position="151"/>
    </location>
</feature>
<gene>
    <name evidence="4" type="ORF">I0C86_02230</name>
</gene>
<evidence type="ECO:0000259" key="3">
    <source>
        <dbReference type="PROSITE" id="PS51186"/>
    </source>
</evidence>
<accession>A0ABS0GNQ1</accession>
<reference evidence="4 5" key="1">
    <citation type="submission" date="2020-11" db="EMBL/GenBank/DDBJ databases">
        <title>A novel isolate from a Black sea contaminated sediment with potential to produce alkanes: Plantactinospora alkalitolerans sp. nov.</title>
        <authorList>
            <person name="Carro L."/>
            <person name="Veyisoglu A."/>
            <person name="Guven K."/>
            <person name="Schumann P."/>
            <person name="Klenk H.-P."/>
            <person name="Sahin N."/>
        </authorList>
    </citation>
    <scope>NUCLEOTIDE SEQUENCE [LARGE SCALE GENOMIC DNA]</scope>
    <source>
        <strain evidence="4 5">S1510</strain>
    </source>
</reference>
<dbReference type="CDD" id="cd04301">
    <property type="entry name" value="NAT_SF"/>
    <property type="match status" value="1"/>
</dbReference>
<organism evidence="4 5">
    <name type="scientific">Plantactinospora alkalitolerans</name>
    <dbReference type="NCBI Taxonomy" id="2789879"/>
    <lineage>
        <taxon>Bacteria</taxon>
        <taxon>Bacillati</taxon>
        <taxon>Actinomycetota</taxon>
        <taxon>Actinomycetes</taxon>
        <taxon>Micromonosporales</taxon>
        <taxon>Micromonosporaceae</taxon>
        <taxon>Plantactinospora</taxon>
    </lineage>
</organism>
<protein>
    <submittedName>
        <fullName evidence="4">GNAT family N-acetyltransferase</fullName>
    </submittedName>
</protein>
<dbReference type="PROSITE" id="PS51186">
    <property type="entry name" value="GNAT"/>
    <property type="match status" value="1"/>
</dbReference>
<evidence type="ECO:0000313" key="4">
    <source>
        <dbReference type="EMBL" id="MBF9127820.1"/>
    </source>
</evidence>
<sequence length="166" mass="18234">MDGSTAGALLREYYTEIVGRYHRRPAEPAEVDAVLAEEPSDDLRLPTGLFLVGWYDGEPAGCVGLRLADLPVAEITRVYVRPSARRRGGGVRLLGAAEAAALAHGVTTLRLDTRHDLVEARALYARQGYHEVAPFSDSPYADHWFEKRLRPGVDGSHSIAVIKKRT</sequence>
<dbReference type="InterPro" id="IPR050832">
    <property type="entry name" value="Bact_Acetyltransf"/>
</dbReference>
<evidence type="ECO:0000313" key="5">
    <source>
        <dbReference type="Proteomes" id="UP000638560"/>
    </source>
</evidence>
<keyword evidence="1" id="KW-0808">Transferase</keyword>
<comment type="caution">
    <text evidence="4">The sequence shown here is derived from an EMBL/GenBank/DDBJ whole genome shotgun (WGS) entry which is preliminary data.</text>
</comment>
<evidence type="ECO:0000256" key="2">
    <source>
        <dbReference type="ARBA" id="ARBA00023315"/>
    </source>
</evidence>
<dbReference type="EMBL" id="JADPUN010000043">
    <property type="protein sequence ID" value="MBF9127820.1"/>
    <property type="molecule type" value="Genomic_DNA"/>
</dbReference>
<proteinExistence type="predicted"/>
<dbReference type="Gene3D" id="3.40.630.30">
    <property type="match status" value="1"/>
</dbReference>
<dbReference type="SUPFAM" id="SSF55729">
    <property type="entry name" value="Acyl-CoA N-acyltransferases (Nat)"/>
    <property type="match status" value="1"/>
</dbReference>
<name>A0ABS0GNQ1_9ACTN</name>
<dbReference type="PANTHER" id="PTHR43877">
    <property type="entry name" value="AMINOALKYLPHOSPHONATE N-ACETYLTRANSFERASE-RELATED-RELATED"/>
    <property type="match status" value="1"/>
</dbReference>
<dbReference type="Pfam" id="PF00583">
    <property type="entry name" value="Acetyltransf_1"/>
    <property type="match status" value="1"/>
</dbReference>
<dbReference type="InterPro" id="IPR016181">
    <property type="entry name" value="Acyl_CoA_acyltransferase"/>
</dbReference>
<keyword evidence="2" id="KW-0012">Acyltransferase</keyword>
<keyword evidence="5" id="KW-1185">Reference proteome</keyword>
<dbReference type="InterPro" id="IPR000182">
    <property type="entry name" value="GNAT_dom"/>
</dbReference>
<dbReference type="Proteomes" id="UP000638560">
    <property type="component" value="Unassembled WGS sequence"/>
</dbReference>
<dbReference type="PANTHER" id="PTHR43877:SF2">
    <property type="entry name" value="AMINOALKYLPHOSPHONATE N-ACETYLTRANSFERASE-RELATED"/>
    <property type="match status" value="1"/>
</dbReference>
<evidence type="ECO:0000256" key="1">
    <source>
        <dbReference type="ARBA" id="ARBA00022679"/>
    </source>
</evidence>